<accession>Q1IQJ9</accession>
<dbReference type="Proteomes" id="UP000002432">
    <property type="component" value="Chromosome"/>
</dbReference>
<evidence type="ECO:0000313" key="3">
    <source>
        <dbReference type="Proteomes" id="UP000002432"/>
    </source>
</evidence>
<gene>
    <name evidence="2" type="ordered locus">Acid345_1850</name>
</gene>
<evidence type="ECO:0000313" key="2">
    <source>
        <dbReference type="EMBL" id="ABF40851.1"/>
    </source>
</evidence>
<dbReference type="EnsemblBacteria" id="ABF40851">
    <property type="protein sequence ID" value="ABF40851"/>
    <property type="gene ID" value="Acid345_1850"/>
</dbReference>
<keyword evidence="3" id="KW-1185">Reference proteome</keyword>
<dbReference type="RefSeq" id="WP_011522653.1">
    <property type="nucleotide sequence ID" value="NC_008009.1"/>
</dbReference>
<dbReference type="HOGENOM" id="CLU_2130186_0_0_0"/>
<name>Q1IQJ9_KORVE</name>
<dbReference type="KEGG" id="aba:Acid345_1850"/>
<reference evidence="2 3" key="1">
    <citation type="journal article" date="2009" name="Appl. Environ. Microbiol.">
        <title>Three genomes from the phylum Acidobacteria provide insight into the lifestyles of these microorganisms in soils.</title>
        <authorList>
            <person name="Ward N.L."/>
            <person name="Challacombe J.F."/>
            <person name="Janssen P.H."/>
            <person name="Henrissat B."/>
            <person name="Coutinho P.M."/>
            <person name="Wu M."/>
            <person name="Xie G."/>
            <person name="Haft D.H."/>
            <person name="Sait M."/>
            <person name="Badger J."/>
            <person name="Barabote R.D."/>
            <person name="Bradley B."/>
            <person name="Brettin T.S."/>
            <person name="Brinkac L.M."/>
            <person name="Bruce D."/>
            <person name="Creasy T."/>
            <person name="Daugherty S.C."/>
            <person name="Davidsen T.M."/>
            <person name="DeBoy R.T."/>
            <person name="Detter J.C."/>
            <person name="Dodson R.J."/>
            <person name="Durkin A.S."/>
            <person name="Ganapathy A."/>
            <person name="Gwinn-Giglio M."/>
            <person name="Han C.S."/>
            <person name="Khouri H."/>
            <person name="Kiss H."/>
            <person name="Kothari S.P."/>
            <person name="Madupu R."/>
            <person name="Nelson K.E."/>
            <person name="Nelson W.C."/>
            <person name="Paulsen I."/>
            <person name="Penn K."/>
            <person name="Ren Q."/>
            <person name="Rosovitz M.J."/>
            <person name="Selengut J.D."/>
            <person name="Shrivastava S."/>
            <person name="Sullivan S.A."/>
            <person name="Tapia R."/>
            <person name="Thompson L.S."/>
            <person name="Watkins K.L."/>
            <person name="Yang Q."/>
            <person name="Yu C."/>
            <person name="Zafar N."/>
            <person name="Zhou L."/>
            <person name="Kuske C.R."/>
        </authorList>
    </citation>
    <scope>NUCLEOTIDE SEQUENCE [LARGE SCALE GENOMIC DNA]</scope>
    <source>
        <strain evidence="2 3">Ellin345</strain>
    </source>
</reference>
<protein>
    <submittedName>
        <fullName evidence="2">Uncharacterized protein</fullName>
    </submittedName>
</protein>
<dbReference type="EMBL" id="CP000360">
    <property type="protein sequence ID" value="ABF40851.1"/>
    <property type="molecule type" value="Genomic_DNA"/>
</dbReference>
<proteinExistence type="predicted"/>
<organism evidence="2 3">
    <name type="scientific">Koribacter versatilis (strain Ellin345)</name>
    <dbReference type="NCBI Taxonomy" id="204669"/>
    <lineage>
        <taxon>Bacteria</taxon>
        <taxon>Pseudomonadati</taxon>
        <taxon>Acidobacteriota</taxon>
        <taxon>Terriglobia</taxon>
        <taxon>Terriglobales</taxon>
        <taxon>Candidatus Korobacteraceae</taxon>
        <taxon>Candidatus Korobacter</taxon>
    </lineage>
</organism>
<feature type="region of interest" description="Disordered" evidence="1">
    <location>
        <begin position="1"/>
        <end position="32"/>
    </location>
</feature>
<sequence>MATAVRANYSSDESISAAQTETSHALQPATFRPGDVVPAPGTYWVCHQKHRITHASKVRFTVFPPCAQCGPKVRFLLADEEKGRITEWLRRDPDFKQALKPVRRRRRANPEKD</sequence>
<evidence type="ECO:0000256" key="1">
    <source>
        <dbReference type="SAM" id="MobiDB-lite"/>
    </source>
</evidence>
<feature type="compositionally biased region" description="Polar residues" evidence="1">
    <location>
        <begin position="8"/>
        <end position="25"/>
    </location>
</feature>
<dbReference type="STRING" id="204669.Acid345_1850"/>
<dbReference type="AlphaFoldDB" id="Q1IQJ9"/>